<reference evidence="6" key="1">
    <citation type="submission" date="2023-03" db="EMBL/GenBank/DDBJ databases">
        <title>Massive genome expansion in bonnet fungi (Mycena s.s.) driven by repeated elements and novel gene families across ecological guilds.</title>
        <authorList>
            <consortium name="Lawrence Berkeley National Laboratory"/>
            <person name="Harder C.B."/>
            <person name="Miyauchi S."/>
            <person name="Viragh M."/>
            <person name="Kuo A."/>
            <person name="Thoen E."/>
            <person name="Andreopoulos B."/>
            <person name="Lu D."/>
            <person name="Skrede I."/>
            <person name="Drula E."/>
            <person name="Henrissat B."/>
            <person name="Morin E."/>
            <person name="Kohler A."/>
            <person name="Barry K."/>
            <person name="LaButti K."/>
            <person name="Morin E."/>
            <person name="Salamov A."/>
            <person name="Lipzen A."/>
            <person name="Mereny Z."/>
            <person name="Hegedus B."/>
            <person name="Baldrian P."/>
            <person name="Stursova M."/>
            <person name="Weitz H."/>
            <person name="Taylor A."/>
            <person name="Grigoriev I.V."/>
            <person name="Nagy L.G."/>
            <person name="Martin F."/>
            <person name="Kauserud H."/>
        </authorList>
    </citation>
    <scope>NUCLEOTIDE SEQUENCE</scope>
    <source>
        <strain evidence="6">CBHHK173m</strain>
    </source>
</reference>
<dbReference type="InterPro" id="IPR050475">
    <property type="entry name" value="Prenyltransferase_related"/>
</dbReference>
<evidence type="ECO:0000256" key="4">
    <source>
        <dbReference type="ARBA" id="ARBA00023136"/>
    </source>
</evidence>
<feature type="transmembrane region" description="Helical" evidence="5">
    <location>
        <begin position="265"/>
        <end position="283"/>
    </location>
</feature>
<dbReference type="PANTHER" id="PTHR42723:SF1">
    <property type="entry name" value="CHLOROPHYLL SYNTHASE, CHLOROPLASTIC"/>
    <property type="match status" value="1"/>
</dbReference>
<keyword evidence="4 5" id="KW-0472">Membrane</keyword>
<dbReference type="GO" id="GO:0016765">
    <property type="term" value="F:transferase activity, transferring alkyl or aryl (other than methyl) groups"/>
    <property type="evidence" value="ECO:0007669"/>
    <property type="project" value="InterPro"/>
</dbReference>
<comment type="subcellular location">
    <subcellularLocation>
        <location evidence="1">Membrane</location>
        <topology evidence="1">Multi-pass membrane protein</topology>
    </subcellularLocation>
</comment>
<dbReference type="InterPro" id="IPR044878">
    <property type="entry name" value="UbiA_sf"/>
</dbReference>
<evidence type="ECO:0000313" key="6">
    <source>
        <dbReference type="EMBL" id="KAJ7076207.1"/>
    </source>
</evidence>
<dbReference type="Proteomes" id="UP001222325">
    <property type="component" value="Unassembled WGS sequence"/>
</dbReference>
<feature type="transmembrane region" description="Helical" evidence="5">
    <location>
        <begin position="168"/>
        <end position="186"/>
    </location>
</feature>
<comment type="caution">
    <text evidence="6">The sequence shown here is derived from an EMBL/GenBank/DDBJ whole genome shotgun (WGS) entry which is preliminary data.</text>
</comment>
<organism evidence="6 7">
    <name type="scientific">Mycena belliarum</name>
    <dbReference type="NCBI Taxonomy" id="1033014"/>
    <lineage>
        <taxon>Eukaryota</taxon>
        <taxon>Fungi</taxon>
        <taxon>Dikarya</taxon>
        <taxon>Basidiomycota</taxon>
        <taxon>Agaricomycotina</taxon>
        <taxon>Agaricomycetes</taxon>
        <taxon>Agaricomycetidae</taxon>
        <taxon>Agaricales</taxon>
        <taxon>Marasmiineae</taxon>
        <taxon>Mycenaceae</taxon>
        <taxon>Mycena</taxon>
    </lineage>
</organism>
<dbReference type="GO" id="GO:0016020">
    <property type="term" value="C:membrane"/>
    <property type="evidence" value="ECO:0007669"/>
    <property type="project" value="UniProtKB-SubCell"/>
</dbReference>
<dbReference type="AlphaFoldDB" id="A0AAD6TQL2"/>
<name>A0AAD6TQL2_9AGAR</name>
<evidence type="ECO:0000256" key="3">
    <source>
        <dbReference type="ARBA" id="ARBA00022989"/>
    </source>
</evidence>
<evidence type="ECO:0000256" key="1">
    <source>
        <dbReference type="ARBA" id="ARBA00004141"/>
    </source>
</evidence>
<evidence type="ECO:0000256" key="5">
    <source>
        <dbReference type="SAM" id="Phobius"/>
    </source>
</evidence>
<sequence length="288" mass="32819">MFLFQILKQHALTLFLFTKSDIKTTLIPITILALCAAPVHHPSYIPETMFWIWLHLLQFDVSNQTLDPEEDALNKRDRPVPSGRITLRDAVILRWTLVPICWALSAAYSLQVFYSSVALSVLTGIYNELHAHAGHWLVRNMVNAAGFASFEFGSTLVARYDRSHLDKAGYLSVLFSAGIFFTTIQAQDFKDTEGDLAIGRQTLPIVFPSFSRKTVLPGMMGWSFLLTYMWQVDVWTGSVFIGLAQITGLRFLVFNSRASDQVSFYVYNVWLTMAHALPGYWRYYHKAM</sequence>
<dbReference type="CDD" id="cd13965">
    <property type="entry name" value="PT_UbiA_3"/>
    <property type="match status" value="1"/>
</dbReference>
<accession>A0AAD6TQL2</accession>
<gene>
    <name evidence="6" type="ORF">B0H15DRAFT_790873</name>
</gene>
<evidence type="ECO:0000256" key="2">
    <source>
        <dbReference type="ARBA" id="ARBA00022692"/>
    </source>
</evidence>
<keyword evidence="3 5" id="KW-1133">Transmembrane helix</keyword>
<feature type="transmembrane region" description="Helical" evidence="5">
    <location>
        <begin position="234"/>
        <end position="253"/>
    </location>
</feature>
<dbReference type="EMBL" id="JARJCN010000084">
    <property type="protein sequence ID" value="KAJ7076207.1"/>
    <property type="molecule type" value="Genomic_DNA"/>
</dbReference>
<keyword evidence="2 5" id="KW-0812">Transmembrane</keyword>
<dbReference type="Gene3D" id="1.10.357.140">
    <property type="entry name" value="UbiA prenyltransferase"/>
    <property type="match status" value="1"/>
</dbReference>
<dbReference type="PANTHER" id="PTHR42723">
    <property type="entry name" value="CHLOROPHYLL SYNTHASE"/>
    <property type="match status" value="1"/>
</dbReference>
<evidence type="ECO:0000313" key="7">
    <source>
        <dbReference type="Proteomes" id="UP001222325"/>
    </source>
</evidence>
<protein>
    <submittedName>
        <fullName evidence="6">UbiA prenyltransferase family</fullName>
    </submittedName>
</protein>
<proteinExistence type="predicted"/>
<dbReference type="Pfam" id="PF01040">
    <property type="entry name" value="UbiA"/>
    <property type="match status" value="1"/>
</dbReference>
<dbReference type="InterPro" id="IPR000537">
    <property type="entry name" value="UbiA_prenyltransferase"/>
</dbReference>
<keyword evidence="7" id="KW-1185">Reference proteome</keyword>